<evidence type="ECO:0000313" key="19">
    <source>
        <dbReference type="Proteomes" id="UP000694398"/>
    </source>
</evidence>
<dbReference type="PANTHER" id="PTHR21142">
    <property type="entry name" value="SARCOGLYCANS"/>
    <property type="match status" value="1"/>
</dbReference>
<dbReference type="GO" id="GO:0042593">
    <property type="term" value="P:glucose homeostasis"/>
    <property type="evidence" value="ECO:0007669"/>
    <property type="project" value="Ensembl"/>
</dbReference>
<evidence type="ECO:0000256" key="15">
    <source>
        <dbReference type="ARBA" id="ARBA00026041"/>
    </source>
</evidence>
<dbReference type="GO" id="GO:0009749">
    <property type="term" value="P:response to glucose"/>
    <property type="evidence" value="ECO:0007669"/>
    <property type="project" value="Ensembl"/>
</dbReference>
<dbReference type="OMA" id="MEFHEAG"/>
<keyword evidence="13" id="KW-0325">Glycoprotein</keyword>
<sequence length="263" mass="29075">QSSNGPVKKSMREKAVERRSVNKEHNSNFKAGYIPIDEDRLHKTGLRGRKGNLAICVIILLFILAVINLIITLVIWAVIRIGPHGCDSMEFHESGLLRFKQVSDMGVIHPLYKSTVGGRRNENLVITGNNQPIVFQQGTTKLSVEKNKTSITSDIGMQFFDPRTQNILFSTDYETHEFHLPSGVKSLNVQKASTERENSIILNGTVMVSTTRLPTSSGGDQLGAGDWVRYKLCVCADGTLFRVQVTSQNMGCQVSDSPCGNTH</sequence>
<keyword evidence="12" id="KW-1015">Disulfide bond</keyword>
<keyword evidence="11 17" id="KW-0472">Membrane</keyword>
<keyword evidence="6" id="KW-1003">Cell membrane</keyword>
<comment type="function">
    <text evidence="1">Component of the sarcoglycan complex, a subcomplex of the dystrophin-glycoprotein complex which forms a link between the F-actin cytoskeleton and the extracellular matrix.</text>
</comment>
<evidence type="ECO:0000256" key="2">
    <source>
        <dbReference type="ARBA" id="ARBA00004245"/>
    </source>
</evidence>
<feature type="compositionally biased region" description="Basic and acidic residues" evidence="16">
    <location>
        <begin position="10"/>
        <end position="21"/>
    </location>
</feature>
<dbReference type="InterPro" id="IPR027659">
    <property type="entry name" value="Sgcb"/>
</dbReference>
<dbReference type="Ensembl" id="ENSCLAT00000011759.1">
    <property type="protein sequence ID" value="ENSCLAP00000011622.1"/>
    <property type="gene ID" value="ENSCLAG00000008014.1"/>
</dbReference>
<keyword evidence="7" id="KW-0963">Cytoplasm</keyword>
<feature type="region of interest" description="Disordered" evidence="16">
    <location>
        <begin position="1"/>
        <end position="21"/>
    </location>
</feature>
<keyword evidence="10 17" id="KW-1133">Transmembrane helix</keyword>
<evidence type="ECO:0000256" key="14">
    <source>
        <dbReference type="ARBA" id="ARBA00023212"/>
    </source>
</evidence>
<evidence type="ECO:0000256" key="3">
    <source>
        <dbReference type="ARBA" id="ARBA00004274"/>
    </source>
</evidence>
<comment type="subcellular location">
    <subcellularLocation>
        <location evidence="3">Cell membrane</location>
        <location evidence="3">Sarcolemma</location>
        <topology evidence="3">Single-pass type II membrane protein</topology>
    </subcellularLocation>
    <subcellularLocation>
        <location evidence="2">Cytoplasm</location>
        <location evidence="2">Cytoskeleton</location>
    </subcellularLocation>
</comment>
<dbReference type="GO" id="GO:0044381">
    <property type="term" value="P:glucose import in response to insulin stimulus"/>
    <property type="evidence" value="ECO:0007669"/>
    <property type="project" value="Ensembl"/>
</dbReference>
<dbReference type="GeneTree" id="ENSGT00390000008110"/>
<evidence type="ECO:0000256" key="4">
    <source>
        <dbReference type="ARBA" id="ARBA00007574"/>
    </source>
</evidence>
<evidence type="ECO:0000256" key="17">
    <source>
        <dbReference type="SAM" id="Phobius"/>
    </source>
</evidence>
<dbReference type="Proteomes" id="UP000694398">
    <property type="component" value="Unassembled WGS sequence"/>
</dbReference>
<organism evidence="18 19">
    <name type="scientific">Chinchilla lanigera</name>
    <name type="common">Long-tailed chinchilla</name>
    <name type="synonym">Chinchilla villidera</name>
    <dbReference type="NCBI Taxonomy" id="34839"/>
    <lineage>
        <taxon>Eukaryota</taxon>
        <taxon>Metazoa</taxon>
        <taxon>Chordata</taxon>
        <taxon>Craniata</taxon>
        <taxon>Vertebrata</taxon>
        <taxon>Euteleostomi</taxon>
        <taxon>Mammalia</taxon>
        <taxon>Eutheria</taxon>
        <taxon>Euarchontoglires</taxon>
        <taxon>Glires</taxon>
        <taxon>Rodentia</taxon>
        <taxon>Hystricomorpha</taxon>
        <taxon>Chinchillidae</taxon>
        <taxon>Chinchilla</taxon>
    </lineage>
</organism>
<dbReference type="GO" id="GO:0055013">
    <property type="term" value="P:cardiac muscle cell development"/>
    <property type="evidence" value="ECO:0007669"/>
    <property type="project" value="Ensembl"/>
</dbReference>
<accession>A0A8C2VE59</accession>
<evidence type="ECO:0000256" key="6">
    <source>
        <dbReference type="ARBA" id="ARBA00022475"/>
    </source>
</evidence>
<keyword evidence="14" id="KW-0206">Cytoskeleton</keyword>
<keyword evidence="19" id="KW-1185">Reference proteome</keyword>
<evidence type="ECO:0000256" key="9">
    <source>
        <dbReference type="ARBA" id="ARBA00022968"/>
    </source>
</evidence>
<proteinExistence type="inferred from homology"/>
<dbReference type="InterPro" id="IPR006875">
    <property type="entry name" value="Sarcoglycan"/>
</dbReference>
<feature type="transmembrane region" description="Helical" evidence="17">
    <location>
        <begin position="53"/>
        <end position="79"/>
    </location>
</feature>
<reference evidence="18" key="1">
    <citation type="submission" date="2025-08" db="UniProtKB">
        <authorList>
            <consortium name="Ensembl"/>
        </authorList>
    </citation>
    <scope>IDENTIFICATION</scope>
</reference>
<dbReference type="PANTHER" id="PTHR21142:SF2">
    <property type="entry name" value="BETA-SARCOGLYCAN"/>
    <property type="match status" value="1"/>
</dbReference>
<gene>
    <name evidence="18" type="primary">SGCB</name>
</gene>
<comment type="subunit">
    <text evidence="15">Cross-link to form 2 major subcomplexes: one consisting of SGCB, SGCD and SGCG and the other consisting of SGCB and SGCD. The association between SGCB and SGCG is particularly strong while SGCA is loosely associated with the other sarcoglycans.</text>
</comment>
<evidence type="ECO:0000256" key="12">
    <source>
        <dbReference type="ARBA" id="ARBA00023157"/>
    </source>
</evidence>
<evidence type="ECO:0000256" key="16">
    <source>
        <dbReference type="SAM" id="MobiDB-lite"/>
    </source>
</evidence>
<dbReference type="GO" id="GO:0010467">
    <property type="term" value="P:gene expression"/>
    <property type="evidence" value="ECO:0007669"/>
    <property type="project" value="Ensembl"/>
</dbReference>
<evidence type="ECO:0000256" key="11">
    <source>
        <dbReference type="ARBA" id="ARBA00023136"/>
    </source>
</evidence>
<evidence type="ECO:0000256" key="5">
    <source>
        <dbReference type="ARBA" id="ARBA00015329"/>
    </source>
</evidence>
<keyword evidence="8 17" id="KW-0812">Transmembrane</keyword>
<dbReference type="GO" id="GO:0097084">
    <property type="term" value="P:vascular associated smooth muscle cell development"/>
    <property type="evidence" value="ECO:0007669"/>
    <property type="project" value="Ensembl"/>
</dbReference>
<dbReference type="GO" id="GO:0016012">
    <property type="term" value="C:sarcoglycan complex"/>
    <property type="evidence" value="ECO:0007669"/>
    <property type="project" value="Ensembl"/>
</dbReference>
<dbReference type="AlphaFoldDB" id="A0A8C2VE59"/>
<name>A0A8C2VE59_CHILA</name>
<dbReference type="Pfam" id="PF04790">
    <property type="entry name" value="Sarcoglycan_1"/>
    <property type="match status" value="1"/>
</dbReference>
<evidence type="ECO:0000256" key="7">
    <source>
        <dbReference type="ARBA" id="ARBA00022490"/>
    </source>
</evidence>
<evidence type="ECO:0000256" key="13">
    <source>
        <dbReference type="ARBA" id="ARBA00023180"/>
    </source>
</evidence>
<evidence type="ECO:0000256" key="10">
    <source>
        <dbReference type="ARBA" id="ARBA00022989"/>
    </source>
</evidence>
<comment type="similarity">
    <text evidence="4">Belongs to the sarcoglycan beta/delta/gamma/zeta family.</text>
</comment>
<keyword evidence="9" id="KW-0735">Signal-anchor</keyword>
<protein>
    <recommendedName>
        <fullName evidence="5">Beta-sarcoglycan</fullName>
    </recommendedName>
</protein>
<reference evidence="18" key="2">
    <citation type="submission" date="2025-09" db="UniProtKB">
        <authorList>
            <consortium name="Ensembl"/>
        </authorList>
    </citation>
    <scope>IDENTIFICATION</scope>
</reference>
<evidence type="ECO:0000313" key="18">
    <source>
        <dbReference type="Ensembl" id="ENSCLAP00000011622.1"/>
    </source>
</evidence>
<evidence type="ECO:0000256" key="8">
    <source>
        <dbReference type="ARBA" id="ARBA00022692"/>
    </source>
</evidence>
<dbReference type="GO" id="GO:0042383">
    <property type="term" value="C:sarcolemma"/>
    <property type="evidence" value="ECO:0007669"/>
    <property type="project" value="UniProtKB-SubCell"/>
</dbReference>
<dbReference type="GO" id="GO:0005856">
    <property type="term" value="C:cytoskeleton"/>
    <property type="evidence" value="ECO:0007669"/>
    <property type="project" value="UniProtKB-SubCell"/>
</dbReference>
<dbReference type="GO" id="GO:0007517">
    <property type="term" value="P:muscle organ development"/>
    <property type="evidence" value="ECO:0007669"/>
    <property type="project" value="InterPro"/>
</dbReference>
<evidence type="ECO:0000256" key="1">
    <source>
        <dbReference type="ARBA" id="ARBA00002860"/>
    </source>
</evidence>